<gene>
    <name evidence="1" type="ORF">S06H3_06635</name>
</gene>
<comment type="caution">
    <text evidence="1">The sequence shown here is derived from an EMBL/GenBank/DDBJ whole genome shotgun (WGS) entry which is preliminary data.</text>
</comment>
<sequence>MSFAVFDLLKKYAEWRRDFLRHFPEKKLIPDVSVTDKPFISLGEKGKNLGILVLVALGLVLASRSD</sequence>
<dbReference type="AlphaFoldDB" id="X1KK36"/>
<name>X1KK36_9ZZZZ</name>
<evidence type="ECO:0000313" key="1">
    <source>
        <dbReference type="EMBL" id="GAH93950.1"/>
    </source>
</evidence>
<reference evidence="1" key="1">
    <citation type="journal article" date="2014" name="Front. Microbiol.">
        <title>High frequency of phylogenetically diverse reductive dehalogenase-homologous genes in deep subseafloor sedimentary metagenomes.</title>
        <authorList>
            <person name="Kawai M."/>
            <person name="Futagami T."/>
            <person name="Toyoda A."/>
            <person name="Takaki Y."/>
            <person name="Nishi S."/>
            <person name="Hori S."/>
            <person name="Arai W."/>
            <person name="Tsubouchi T."/>
            <person name="Morono Y."/>
            <person name="Uchiyama I."/>
            <person name="Ito T."/>
            <person name="Fujiyama A."/>
            <person name="Inagaki F."/>
            <person name="Takami H."/>
        </authorList>
    </citation>
    <scope>NUCLEOTIDE SEQUENCE</scope>
    <source>
        <strain evidence="1">Expedition CK06-06</strain>
    </source>
</reference>
<proteinExistence type="predicted"/>
<dbReference type="EMBL" id="BARV01002597">
    <property type="protein sequence ID" value="GAH93950.1"/>
    <property type="molecule type" value="Genomic_DNA"/>
</dbReference>
<organism evidence="1">
    <name type="scientific">marine sediment metagenome</name>
    <dbReference type="NCBI Taxonomy" id="412755"/>
    <lineage>
        <taxon>unclassified sequences</taxon>
        <taxon>metagenomes</taxon>
        <taxon>ecological metagenomes</taxon>
    </lineage>
</organism>
<protein>
    <submittedName>
        <fullName evidence="1">Uncharacterized protein</fullName>
    </submittedName>
</protein>
<accession>X1KK36</accession>